<proteinExistence type="predicted"/>
<dbReference type="EMBL" id="QKWP01002951">
    <property type="protein sequence ID" value="RIB01753.1"/>
    <property type="molecule type" value="Genomic_DNA"/>
</dbReference>
<keyword evidence="2" id="KW-1185">Reference proteome</keyword>
<reference evidence="1 2" key="1">
    <citation type="submission" date="2018-06" db="EMBL/GenBank/DDBJ databases">
        <title>Comparative genomics reveals the genomic features of Rhizophagus irregularis, R. cerebriforme, R. diaphanum and Gigaspora rosea, and their symbiotic lifestyle signature.</title>
        <authorList>
            <person name="Morin E."/>
            <person name="San Clemente H."/>
            <person name="Chen E.C.H."/>
            <person name="De La Providencia I."/>
            <person name="Hainaut M."/>
            <person name="Kuo A."/>
            <person name="Kohler A."/>
            <person name="Murat C."/>
            <person name="Tang N."/>
            <person name="Roy S."/>
            <person name="Loubradou J."/>
            <person name="Henrissat B."/>
            <person name="Grigoriev I.V."/>
            <person name="Corradi N."/>
            <person name="Roux C."/>
            <person name="Martin F.M."/>
        </authorList>
    </citation>
    <scope>NUCLEOTIDE SEQUENCE [LARGE SCALE GENOMIC DNA]</scope>
    <source>
        <strain evidence="1 2">DAOM 194757</strain>
    </source>
</reference>
<evidence type="ECO:0000313" key="2">
    <source>
        <dbReference type="Proteomes" id="UP000266673"/>
    </source>
</evidence>
<organism evidence="1 2">
    <name type="scientific">Gigaspora rosea</name>
    <dbReference type="NCBI Taxonomy" id="44941"/>
    <lineage>
        <taxon>Eukaryota</taxon>
        <taxon>Fungi</taxon>
        <taxon>Fungi incertae sedis</taxon>
        <taxon>Mucoromycota</taxon>
        <taxon>Glomeromycotina</taxon>
        <taxon>Glomeromycetes</taxon>
        <taxon>Diversisporales</taxon>
        <taxon>Gigasporaceae</taxon>
        <taxon>Gigaspora</taxon>
    </lineage>
</organism>
<comment type="caution">
    <text evidence="1">The sequence shown here is derived from an EMBL/GenBank/DDBJ whole genome shotgun (WGS) entry which is preliminary data.</text>
</comment>
<dbReference type="Proteomes" id="UP000266673">
    <property type="component" value="Unassembled WGS sequence"/>
</dbReference>
<gene>
    <name evidence="1" type="ORF">C2G38_2229751</name>
</gene>
<sequence length="233" mass="26700">MSNNSLSKILSVNLSDVIRGSCASLTEIESYFKTFDQNNISEAFDATKNKQKVITANEWSAFTEKFYNLQVESQSGFKNLIIYLGEERKKNELIGKPTSESLDFFYLKSAIKKYNEKKYSSAYDLFRHLTSKGAVDRTGEEAIQIFSISMYYIALCYLNKNDEYAALGVPQFLERCNKYSDALKVYGLLDSETKVAEIKKEASIKINELEILISKKSKKTKKVARFILSFIQY</sequence>
<dbReference type="AlphaFoldDB" id="A0A397U2U5"/>
<accession>A0A397U2U5</accession>
<dbReference type="OrthoDB" id="2455238at2759"/>
<protein>
    <submittedName>
        <fullName evidence="1">Uncharacterized protein</fullName>
    </submittedName>
</protein>
<evidence type="ECO:0000313" key="1">
    <source>
        <dbReference type="EMBL" id="RIB01753.1"/>
    </source>
</evidence>
<name>A0A397U2U5_9GLOM</name>